<name>A0AB39L3M3_9MICC</name>
<dbReference type="KEGG" id="spue:AB5L97_00425"/>
<feature type="coiled-coil region" evidence="1">
    <location>
        <begin position="155"/>
        <end position="236"/>
    </location>
</feature>
<keyword evidence="1" id="KW-0175">Coiled coil</keyword>
<sequence length="415" mass="45321">MARRRGFLAEIQHQQRLAQQRESAAQRAAAAAQVRVERARAAAARAAAAAERASEAERKRLAKEALAAHVEAMQAEVERLNAGLAGEYAQIDGILAATLESDDWVDLQLLKRSVQHPPFPHPELERPNPAPGPIEVPPAPIRREPQPPSGLFGRKKKLETAKQQAQAEYQQAMQDWMAYRDSIPAQEAALKATHAAFEQKRLKQLKAETSRYEADCRERENEVAEHNASIDDLEAGLGYGAADAVEEYVGIVLANSLYPDHFPVQHEAQFDPATAELMLTVAVPAPNRVRTVKAYRYVKASDEITEAQLSKTEAGNRYASALHQVAIRSLHEIFESDRQGIIQAISLQVGPQTKDPATGRSTFIPLVAVTSPRETFLEFDLSGVVPSATLQHLGAAVSKSPATLVAVDPAGVRRS</sequence>
<evidence type="ECO:0008006" key="4">
    <source>
        <dbReference type="Google" id="ProtNLM"/>
    </source>
</evidence>
<proteinExistence type="predicted"/>
<dbReference type="RefSeq" id="WP_369046044.1">
    <property type="nucleotide sequence ID" value="NZ_CP163302.1"/>
</dbReference>
<feature type="region of interest" description="Disordered" evidence="2">
    <location>
        <begin position="116"/>
        <end position="149"/>
    </location>
</feature>
<dbReference type="EMBL" id="CP163302">
    <property type="protein sequence ID" value="XDP45529.1"/>
    <property type="molecule type" value="Genomic_DNA"/>
</dbReference>
<dbReference type="REBASE" id="856841">
    <property type="entry name" value="SspP10A9MrrP"/>
</dbReference>
<protein>
    <recommendedName>
        <fullName evidence="4">Restriction system protein</fullName>
    </recommendedName>
</protein>
<gene>
    <name evidence="3" type="ORF">AB5L97_00425</name>
</gene>
<accession>A0AB39L3M3</accession>
<evidence type="ECO:0000256" key="2">
    <source>
        <dbReference type="SAM" id="MobiDB-lite"/>
    </source>
</evidence>
<organism evidence="3">
    <name type="scientific">Sinomonas puerhi</name>
    <dbReference type="NCBI Taxonomy" id="3238584"/>
    <lineage>
        <taxon>Bacteria</taxon>
        <taxon>Bacillati</taxon>
        <taxon>Actinomycetota</taxon>
        <taxon>Actinomycetes</taxon>
        <taxon>Micrococcales</taxon>
        <taxon>Micrococcaceae</taxon>
        <taxon>Sinomonas</taxon>
    </lineage>
</organism>
<evidence type="ECO:0000313" key="3">
    <source>
        <dbReference type="EMBL" id="XDP45529.1"/>
    </source>
</evidence>
<reference evidence="3" key="1">
    <citation type="submission" date="2024-07" db="EMBL/GenBank/DDBJ databases">
        <authorList>
            <person name="fu j."/>
        </authorList>
    </citation>
    <scope>NUCLEOTIDE SEQUENCE</scope>
    <source>
        <strain evidence="3">P10A9</strain>
    </source>
</reference>
<feature type="compositionally biased region" description="Pro residues" evidence="2">
    <location>
        <begin position="128"/>
        <end position="140"/>
    </location>
</feature>
<evidence type="ECO:0000256" key="1">
    <source>
        <dbReference type="SAM" id="Coils"/>
    </source>
</evidence>
<feature type="coiled-coil region" evidence="1">
    <location>
        <begin position="36"/>
        <end position="83"/>
    </location>
</feature>
<dbReference type="AlphaFoldDB" id="A0AB39L3M3"/>